<dbReference type="Proteomes" id="UP000631653">
    <property type="component" value="Unassembled WGS sequence"/>
</dbReference>
<dbReference type="PANTHER" id="PTHR22911:SF135">
    <property type="entry name" value="BLR4310 PROTEIN"/>
    <property type="match status" value="1"/>
</dbReference>
<feature type="transmembrane region" description="Helical" evidence="1">
    <location>
        <begin position="87"/>
        <end position="108"/>
    </location>
</feature>
<dbReference type="RefSeq" id="WP_173568466.1">
    <property type="nucleotide sequence ID" value="NZ_WOSY01000001.1"/>
</dbReference>
<gene>
    <name evidence="3" type="ORF">GOB81_00750</name>
</gene>
<proteinExistence type="predicted"/>
<dbReference type="Pfam" id="PF00892">
    <property type="entry name" value="EamA"/>
    <property type="match status" value="2"/>
</dbReference>
<accession>A0ABX0JUW5</accession>
<feature type="transmembrane region" description="Helical" evidence="1">
    <location>
        <begin position="26"/>
        <end position="45"/>
    </location>
</feature>
<name>A0ABX0JUW5_9PROT</name>
<keyword evidence="1" id="KW-0812">Transmembrane</keyword>
<comment type="caution">
    <text evidence="3">The sequence shown here is derived from an EMBL/GenBank/DDBJ whole genome shotgun (WGS) entry which is preliminary data.</text>
</comment>
<reference evidence="3 4" key="1">
    <citation type="journal article" date="2020" name="Int. J. Syst. Evol. Microbiol.">
        <title>Novel acetic acid bacteria from cider fermentations: Acetobacter conturbans sp. nov. and Acetobacter fallax sp. nov.</title>
        <authorList>
            <person name="Sombolestani A.S."/>
            <person name="Cleenwerck I."/>
            <person name="Cnockaert M."/>
            <person name="Borremans W."/>
            <person name="Wieme A.D."/>
            <person name="De Vuyst L."/>
            <person name="Vandamme P."/>
        </authorList>
    </citation>
    <scope>NUCLEOTIDE SEQUENCE [LARGE SCALE GENOMIC DNA]</scope>
    <source>
        <strain evidence="3 4">LMG 1627</strain>
    </source>
</reference>
<feature type="transmembrane region" description="Helical" evidence="1">
    <location>
        <begin position="285"/>
        <end position="304"/>
    </location>
</feature>
<dbReference type="InterPro" id="IPR037185">
    <property type="entry name" value="EmrE-like"/>
</dbReference>
<feature type="transmembrane region" description="Helical" evidence="1">
    <location>
        <begin position="198"/>
        <end position="218"/>
    </location>
</feature>
<sequence>MKTPLAKGALSAGVSRVPFPGLDRHLYGVLLIAAATVMWSTAGLFVRALDMDTWSLVAWRSLFAAVSLTGTAVLLRGRTLLRFSRSIGPGGLASIPAMVAAMFSYIAALNMTSVANVMVIYATVPFVAMILAFLLLREKPTRRAVTAAGVAFAGVTVMAVSERGASDLAGNSLAFLMTLGFGASIVISRRWPEQDTIFVTAIASTICAVACFAVVWSQPAALSAPHLGQMGLLLLFSLSTQSLSYIFFLVGSRHVPSSDAGLMALGDVGLAPLWVWLAFSEKPGTPALVGGLIVMLSVGGYLVLQRARPPVPAMPVG</sequence>
<dbReference type="SUPFAM" id="SSF103481">
    <property type="entry name" value="Multidrug resistance efflux transporter EmrE"/>
    <property type="match status" value="2"/>
</dbReference>
<feature type="transmembrane region" description="Helical" evidence="1">
    <location>
        <begin position="143"/>
        <end position="161"/>
    </location>
</feature>
<dbReference type="EMBL" id="WOSY01000001">
    <property type="protein sequence ID" value="NHN87167.1"/>
    <property type="molecule type" value="Genomic_DNA"/>
</dbReference>
<feature type="transmembrane region" description="Helical" evidence="1">
    <location>
        <begin position="262"/>
        <end position="279"/>
    </location>
</feature>
<feature type="transmembrane region" description="Helical" evidence="1">
    <location>
        <begin position="173"/>
        <end position="191"/>
    </location>
</feature>
<feature type="transmembrane region" description="Helical" evidence="1">
    <location>
        <begin position="57"/>
        <end position="75"/>
    </location>
</feature>
<keyword evidence="1" id="KW-1133">Transmembrane helix</keyword>
<dbReference type="PANTHER" id="PTHR22911">
    <property type="entry name" value="ACYL-MALONYL CONDENSING ENZYME-RELATED"/>
    <property type="match status" value="1"/>
</dbReference>
<evidence type="ECO:0000313" key="3">
    <source>
        <dbReference type="EMBL" id="NHN87167.1"/>
    </source>
</evidence>
<evidence type="ECO:0000313" key="4">
    <source>
        <dbReference type="Proteomes" id="UP000631653"/>
    </source>
</evidence>
<dbReference type="InterPro" id="IPR000620">
    <property type="entry name" value="EamA_dom"/>
</dbReference>
<keyword evidence="4" id="KW-1185">Reference proteome</keyword>
<feature type="domain" description="EamA" evidence="2">
    <location>
        <begin position="170"/>
        <end position="298"/>
    </location>
</feature>
<feature type="domain" description="EamA" evidence="2">
    <location>
        <begin position="27"/>
        <end position="158"/>
    </location>
</feature>
<organism evidence="3 4">
    <name type="scientific">Acetobacter conturbans</name>
    <dbReference type="NCBI Taxonomy" id="1737472"/>
    <lineage>
        <taxon>Bacteria</taxon>
        <taxon>Pseudomonadati</taxon>
        <taxon>Pseudomonadota</taxon>
        <taxon>Alphaproteobacteria</taxon>
        <taxon>Acetobacterales</taxon>
        <taxon>Acetobacteraceae</taxon>
        <taxon>Acetobacter</taxon>
    </lineage>
</organism>
<feature type="transmembrane region" description="Helical" evidence="1">
    <location>
        <begin position="114"/>
        <end position="136"/>
    </location>
</feature>
<feature type="transmembrane region" description="Helical" evidence="1">
    <location>
        <begin position="230"/>
        <end position="250"/>
    </location>
</feature>
<protein>
    <submittedName>
        <fullName evidence="3">EamA family transporter</fullName>
    </submittedName>
</protein>
<evidence type="ECO:0000256" key="1">
    <source>
        <dbReference type="SAM" id="Phobius"/>
    </source>
</evidence>
<evidence type="ECO:0000259" key="2">
    <source>
        <dbReference type="Pfam" id="PF00892"/>
    </source>
</evidence>
<keyword evidence="1" id="KW-0472">Membrane</keyword>